<evidence type="ECO:0000313" key="2">
    <source>
        <dbReference type="EMBL" id="KNF03786.1"/>
    </source>
</evidence>
<feature type="signal peptide" evidence="1">
    <location>
        <begin position="1"/>
        <end position="23"/>
    </location>
</feature>
<gene>
    <name evidence="2" type="ORF">PSTG_02881</name>
</gene>
<organism evidence="2 3">
    <name type="scientific">Puccinia striiformis f. sp. tritici PST-78</name>
    <dbReference type="NCBI Taxonomy" id="1165861"/>
    <lineage>
        <taxon>Eukaryota</taxon>
        <taxon>Fungi</taxon>
        <taxon>Dikarya</taxon>
        <taxon>Basidiomycota</taxon>
        <taxon>Pucciniomycotina</taxon>
        <taxon>Pucciniomycetes</taxon>
        <taxon>Pucciniales</taxon>
        <taxon>Pucciniaceae</taxon>
        <taxon>Puccinia</taxon>
    </lineage>
</organism>
<evidence type="ECO:0008006" key="4">
    <source>
        <dbReference type="Google" id="ProtNLM"/>
    </source>
</evidence>
<dbReference type="AlphaFoldDB" id="A0A0L0VWZ2"/>
<keyword evidence="3" id="KW-1185">Reference proteome</keyword>
<feature type="chain" id="PRO_5005550877" description="Hydrophobin" evidence="1">
    <location>
        <begin position="24"/>
        <end position="89"/>
    </location>
</feature>
<sequence length="89" mass="9688">MHSSKLLTMLATIMATGFMSITAECPRDRPHSMCYMVNIEAGGDLVKNILIPKSTIPCRGFRLCCNKNTSQGALGYAPNDVTKYISANC</sequence>
<name>A0A0L0VWZ2_9BASI</name>
<evidence type="ECO:0000313" key="3">
    <source>
        <dbReference type="Proteomes" id="UP000054564"/>
    </source>
</evidence>
<dbReference type="EMBL" id="AJIL01000015">
    <property type="protein sequence ID" value="KNF03786.1"/>
    <property type="molecule type" value="Genomic_DNA"/>
</dbReference>
<reference evidence="3" key="1">
    <citation type="submission" date="2014-03" db="EMBL/GenBank/DDBJ databases">
        <title>The Genome Sequence of Puccinia striiformis f. sp. tritici PST-78.</title>
        <authorList>
            <consortium name="The Broad Institute Genome Sequencing Platform"/>
            <person name="Cuomo C."/>
            <person name="Hulbert S."/>
            <person name="Chen X."/>
            <person name="Walker B."/>
            <person name="Young S.K."/>
            <person name="Zeng Q."/>
            <person name="Gargeya S."/>
            <person name="Fitzgerald M."/>
            <person name="Haas B."/>
            <person name="Abouelleil A."/>
            <person name="Alvarado L."/>
            <person name="Arachchi H.M."/>
            <person name="Berlin A.M."/>
            <person name="Chapman S.B."/>
            <person name="Goldberg J."/>
            <person name="Griggs A."/>
            <person name="Gujja S."/>
            <person name="Hansen M."/>
            <person name="Howarth C."/>
            <person name="Imamovic A."/>
            <person name="Larimer J."/>
            <person name="McCowan C."/>
            <person name="Montmayeur A."/>
            <person name="Murphy C."/>
            <person name="Neiman D."/>
            <person name="Pearson M."/>
            <person name="Priest M."/>
            <person name="Roberts A."/>
            <person name="Saif S."/>
            <person name="Shea T."/>
            <person name="Sisk P."/>
            <person name="Sykes S."/>
            <person name="Wortman J."/>
            <person name="Nusbaum C."/>
            <person name="Birren B."/>
        </authorList>
    </citation>
    <scope>NUCLEOTIDE SEQUENCE [LARGE SCALE GENOMIC DNA]</scope>
    <source>
        <strain evidence="3">race PST-78</strain>
    </source>
</reference>
<dbReference type="Proteomes" id="UP000054564">
    <property type="component" value="Unassembled WGS sequence"/>
</dbReference>
<protein>
    <recommendedName>
        <fullName evidence="4">Hydrophobin</fullName>
    </recommendedName>
</protein>
<accession>A0A0L0VWZ2</accession>
<comment type="caution">
    <text evidence="2">The sequence shown here is derived from an EMBL/GenBank/DDBJ whole genome shotgun (WGS) entry which is preliminary data.</text>
</comment>
<keyword evidence="1" id="KW-0732">Signal</keyword>
<evidence type="ECO:0000256" key="1">
    <source>
        <dbReference type="SAM" id="SignalP"/>
    </source>
</evidence>
<proteinExistence type="predicted"/>